<organism evidence="2 3">
    <name type="scientific">Rotaria sordida</name>
    <dbReference type="NCBI Taxonomy" id="392033"/>
    <lineage>
        <taxon>Eukaryota</taxon>
        <taxon>Metazoa</taxon>
        <taxon>Spiralia</taxon>
        <taxon>Gnathifera</taxon>
        <taxon>Rotifera</taxon>
        <taxon>Eurotatoria</taxon>
        <taxon>Bdelloidea</taxon>
        <taxon>Philodinida</taxon>
        <taxon>Philodinidae</taxon>
        <taxon>Rotaria</taxon>
    </lineage>
</organism>
<proteinExistence type="predicted"/>
<dbReference type="OrthoDB" id="9997817at2759"/>
<sequence>MIRSIQRLHKLREITKILNEQRGKIEKHLSIFNIVHSTDNCRLQLFAAYHDYREKFQIIEFSQELATIRAHITVAFLRLS</sequence>
<comment type="caution">
    <text evidence="2">The sequence shown here is derived from an EMBL/GenBank/DDBJ whole genome shotgun (WGS) entry which is preliminary data.</text>
</comment>
<protein>
    <submittedName>
        <fullName evidence="2">Uncharacterized protein</fullName>
    </submittedName>
</protein>
<evidence type="ECO:0000313" key="2">
    <source>
        <dbReference type="EMBL" id="CAF3628154.1"/>
    </source>
</evidence>
<dbReference type="EMBL" id="CAJOAX010000641">
    <property type="protein sequence ID" value="CAF3628154.1"/>
    <property type="molecule type" value="Genomic_DNA"/>
</dbReference>
<accession>A0A818PN45</accession>
<dbReference type="Proteomes" id="UP000663882">
    <property type="component" value="Unassembled WGS sequence"/>
</dbReference>
<dbReference type="EMBL" id="CAJNOO010002850">
    <property type="protein sequence ID" value="CAF1301658.1"/>
    <property type="molecule type" value="Genomic_DNA"/>
</dbReference>
<name>A0A818PN45_9BILA</name>
<evidence type="ECO:0000313" key="1">
    <source>
        <dbReference type="EMBL" id="CAF1301658.1"/>
    </source>
</evidence>
<evidence type="ECO:0000313" key="3">
    <source>
        <dbReference type="Proteomes" id="UP000663823"/>
    </source>
</evidence>
<dbReference type="Proteomes" id="UP000663823">
    <property type="component" value="Unassembled WGS sequence"/>
</dbReference>
<gene>
    <name evidence="2" type="ORF">OTI717_LOCUS8168</name>
    <name evidence="1" type="ORF">RFH988_LOCUS29757</name>
</gene>
<dbReference type="AlphaFoldDB" id="A0A818PN45"/>
<reference evidence="2" key="1">
    <citation type="submission" date="2021-02" db="EMBL/GenBank/DDBJ databases">
        <authorList>
            <person name="Nowell W R."/>
        </authorList>
    </citation>
    <scope>NUCLEOTIDE SEQUENCE</scope>
</reference>